<dbReference type="NCBIfam" id="TIGR00731">
    <property type="entry name" value="bL25_bact_ctc"/>
    <property type="match status" value="1"/>
</dbReference>
<dbReference type="HAMAP" id="MF_01334">
    <property type="entry name" value="Ribosomal_bL25_CTC"/>
    <property type="match status" value="1"/>
</dbReference>
<evidence type="ECO:0000313" key="7">
    <source>
        <dbReference type="EMBL" id="OGZ19608.1"/>
    </source>
</evidence>
<evidence type="ECO:0000313" key="8">
    <source>
        <dbReference type="Proteomes" id="UP000178106"/>
    </source>
</evidence>
<evidence type="ECO:0000256" key="4">
    <source>
        <dbReference type="ARBA" id="ARBA00023274"/>
    </source>
</evidence>
<evidence type="ECO:0000259" key="6">
    <source>
        <dbReference type="Pfam" id="PF14693"/>
    </source>
</evidence>
<evidence type="ECO:0000256" key="3">
    <source>
        <dbReference type="ARBA" id="ARBA00022980"/>
    </source>
</evidence>
<evidence type="ECO:0000256" key="1">
    <source>
        <dbReference type="ARBA" id="ARBA00022730"/>
    </source>
</evidence>
<dbReference type="InterPro" id="IPR020930">
    <property type="entry name" value="Ribosomal_uL5_bac-type"/>
</dbReference>
<dbReference type="Proteomes" id="UP000178106">
    <property type="component" value="Unassembled WGS sequence"/>
</dbReference>
<dbReference type="EMBL" id="MHLU01000045">
    <property type="protein sequence ID" value="OGZ19608.1"/>
    <property type="molecule type" value="Genomic_DNA"/>
</dbReference>
<dbReference type="CDD" id="cd00495">
    <property type="entry name" value="Ribosomal_L25_TL5_CTC"/>
    <property type="match status" value="1"/>
</dbReference>
<sequence length="211" mass="22480">MITIDAKLRDVKVNPKMIRKEGDIPAVFYGAGQASTPISVEKARFLKVLEEAGESTIISLKTPSGVLEALIHDVDLDPIIGDPIHIDFYIVTKGHKLEVDVPLEFVGVAPAEKLGGIVTKVLHDLSIEALPAKLPQSITVDLSKLTALDSHITVGDLDLGDGVKALIAATEIVANISLPREEEETPVATADLSAIEVEKKGKKEEAPGEAK</sequence>
<feature type="domain" description="Large ribosomal subunit protein bL25 beta" evidence="6">
    <location>
        <begin position="96"/>
        <end position="180"/>
    </location>
</feature>
<dbReference type="InterPro" id="IPR029751">
    <property type="entry name" value="Ribosomal_L25_dom"/>
</dbReference>
<keyword evidence="3" id="KW-0689">Ribosomal protein</keyword>
<comment type="caution">
    <text evidence="7">The sequence shown here is derived from an EMBL/GenBank/DDBJ whole genome shotgun (WGS) entry which is preliminary data.</text>
</comment>
<dbReference type="InterPro" id="IPR011035">
    <property type="entry name" value="Ribosomal_bL25/Gln-tRNA_synth"/>
</dbReference>
<dbReference type="Pfam" id="PF01386">
    <property type="entry name" value="Ribosomal_L25p"/>
    <property type="match status" value="1"/>
</dbReference>
<proteinExistence type="inferred from homology"/>
<dbReference type="InterPro" id="IPR001021">
    <property type="entry name" value="Ribosomal_bL25_long"/>
</dbReference>
<dbReference type="AlphaFoldDB" id="A0A1G2E380"/>
<keyword evidence="2" id="KW-0694">RNA-binding</keyword>
<name>A0A1G2E380_9BACT</name>
<organism evidence="7 8">
    <name type="scientific">Candidatus Lloydbacteria bacterium RIFOXYC12_FULL_46_25</name>
    <dbReference type="NCBI Taxonomy" id="1798670"/>
    <lineage>
        <taxon>Bacteria</taxon>
        <taxon>Candidatus Lloydiibacteriota</taxon>
    </lineage>
</organism>
<feature type="domain" description="Large ribosomal subunit protein bL25 L25" evidence="5">
    <location>
        <begin position="4"/>
        <end position="88"/>
    </location>
</feature>
<dbReference type="InterPro" id="IPR037121">
    <property type="entry name" value="Ribosomal_bL25_C"/>
</dbReference>
<accession>A0A1G2E380</accession>
<feature type="non-terminal residue" evidence="7">
    <location>
        <position position="211"/>
    </location>
</feature>
<dbReference type="Pfam" id="PF14693">
    <property type="entry name" value="Ribosomal_TL5_C"/>
    <property type="match status" value="1"/>
</dbReference>
<gene>
    <name evidence="7" type="ORF">A2494_02370</name>
</gene>
<dbReference type="Gene3D" id="2.170.120.20">
    <property type="entry name" value="Ribosomal protein L25, beta domain"/>
    <property type="match status" value="1"/>
</dbReference>
<dbReference type="GO" id="GO:0003735">
    <property type="term" value="F:structural constituent of ribosome"/>
    <property type="evidence" value="ECO:0007669"/>
    <property type="project" value="InterPro"/>
</dbReference>
<protein>
    <submittedName>
        <fullName evidence="7">Uncharacterized protein</fullName>
    </submittedName>
</protein>
<dbReference type="GO" id="GO:0006412">
    <property type="term" value="P:translation"/>
    <property type="evidence" value="ECO:0007669"/>
    <property type="project" value="InterPro"/>
</dbReference>
<dbReference type="Gene3D" id="2.40.240.10">
    <property type="entry name" value="Ribosomal Protein L25, Chain P"/>
    <property type="match status" value="1"/>
</dbReference>
<dbReference type="PANTHER" id="PTHR33284">
    <property type="entry name" value="RIBOSOMAL PROTEIN L25/GLN-TRNA SYNTHETASE, ANTI-CODON-BINDING DOMAIN-CONTAINING PROTEIN"/>
    <property type="match status" value="1"/>
</dbReference>
<dbReference type="GO" id="GO:0022625">
    <property type="term" value="C:cytosolic large ribosomal subunit"/>
    <property type="evidence" value="ECO:0007669"/>
    <property type="project" value="TreeGrafter"/>
</dbReference>
<reference evidence="7 8" key="1">
    <citation type="journal article" date="2016" name="Nat. Commun.">
        <title>Thousands of microbial genomes shed light on interconnected biogeochemical processes in an aquifer system.</title>
        <authorList>
            <person name="Anantharaman K."/>
            <person name="Brown C.T."/>
            <person name="Hug L.A."/>
            <person name="Sharon I."/>
            <person name="Castelle C.J."/>
            <person name="Probst A.J."/>
            <person name="Thomas B.C."/>
            <person name="Singh A."/>
            <person name="Wilkins M.J."/>
            <person name="Karaoz U."/>
            <person name="Brodie E.L."/>
            <person name="Williams K.H."/>
            <person name="Hubbard S.S."/>
            <person name="Banfield J.F."/>
        </authorList>
    </citation>
    <scope>NUCLEOTIDE SEQUENCE [LARGE SCALE GENOMIC DNA]</scope>
</reference>
<dbReference type="SUPFAM" id="SSF50715">
    <property type="entry name" value="Ribosomal protein L25-like"/>
    <property type="match status" value="1"/>
</dbReference>
<evidence type="ECO:0000259" key="5">
    <source>
        <dbReference type="Pfam" id="PF01386"/>
    </source>
</evidence>
<keyword evidence="1" id="KW-0699">rRNA-binding</keyword>
<dbReference type="InterPro" id="IPR020056">
    <property type="entry name" value="Rbsml_bL25/Gln-tRNA_synth_N"/>
</dbReference>
<dbReference type="GO" id="GO:0008097">
    <property type="term" value="F:5S rRNA binding"/>
    <property type="evidence" value="ECO:0007669"/>
    <property type="project" value="InterPro"/>
</dbReference>
<evidence type="ECO:0000256" key="2">
    <source>
        <dbReference type="ARBA" id="ARBA00022884"/>
    </source>
</evidence>
<dbReference type="InterPro" id="IPR020057">
    <property type="entry name" value="Ribosomal_bL25_b-dom"/>
</dbReference>
<keyword evidence="4" id="KW-0687">Ribonucleoprotein</keyword>
<dbReference type="PANTHER" id="PTHR33284:SF1">
    <property type="entry name" value="RIBOSOMAL PROTEIN L25_GLN-TRNA SYNTHETASE, ANTI-CODON-BINDING DOMAIN-CONTAINING PROTEIN"/>
    <property type="match status" value="1"/>
</dbReference>